<proteinExistence type="predicted"/>
<dbReference type="SUPFAM" id="SSF50494">
    <property type="entry name" value="Trypsin-like serine proteases"/>
    <property type="match status" value="1"/>
</dbReference>
<dbReference type="Gene3D" id="2.40.10.10">
    <property type="entry name" value="Trypsin-like serine proteases"/>
    <property type="match status" value="2"/>
</dbReference>
<feature type="compositionally biased region" description="Low complexity" evidence="1">
    <location>
        <begin position="341"/>
        <end position="360"/>
    </location>
</feature>
<evidence type="ECO:0000256" key="2">
    <source>
        <dbReference type="SAM" id="SignalP"/>
    </source>
</evidence>
<dbReference type="OrthoDB" id="581250at2"/>
<dbReference type="GO" id="GO:0030288">
    <property type="term" value="C:outer membrane-bounded periplasmic space"/>
    <property type="evidence" value="ECO:0007669"/>
    <property type="project" value="TreeGrafter"/>
</dbReference>
<feature type="compositionally biased region" description="Polar residues" evidence="1">
    <location>
        <begin position="262"/>
        <end position="271"/>
    </location>
</feature>
<dbReference type="KEGG" id="scs:Sta7437_4303"/>
<dbReference type="InterPro" id="IPR009003">
    <property type="entry name" value="Peptidase_S1_PA"/>
</dbReference>
<reference evidence="5" key="1">
    <citation type="journal article" date="2013" name="Proc. Natl. Acad. Sci. U.S.A.">
        <title>Improving the coverage of the cyanobacterial phylum using diversity-driven genome sequencing.</title>
        <authorList>
            <person name="Shih P.M."/>
            <person name="Wu D."/>
            <person name="Latifi A."/>
            <person name="Axen S.D."/>
            <person name="Fewer D.P."/>
            <person name="Talla E."/>
            <person name="Calteau A."/>
            <person name="Cai F."/>
            <person name="Tandeau de Marsac N."/>
            <person name="Rippka R."/>
            <person name="Herdman M."/>
            <person name="Sivonen K."/>
            <person name="Coursin T."/>
            <person name="Laurent T."/>
            <person name="Goodwin L."/>
            <person name="Nolan M."/>
            <person name="Davenport K.W."/>
            <person name="Han C.S."/>
            <person name="Rubin E.M."/>
            <person name="Eisen J.A."/>
            <person name="Woyke T."/>
            <person name="Gugger M."/>
            <person name="Kerfeld C.A."/>
        </authorList>
    </citation>
    <scope>NUCLEOTIDE SEQUENCE [LARGE SCALE GENOMIC DNA]</scope>
    <source>
        <strain evidence="5">ATCC 29371 / PCC 7437</strain>
    </source>
</reference>
<evidence type="ECO:0000313" key="4">
    <source>
        <dbReference type="EMBL" id="AFZ37773.1"/>
    </source>
</evidence>
<dbReference type="InterPro" id="IPR043504">
    <property type="entry name" value="Peptidase_S1_PA_chymotrypsin"/>
</dbReference>
<evidence type="ECO:0000256" key="1">
    <source>
        <dbReference type="SAM" id="MobiDB-lite"/>
    </source>
</evidence>
<dbReference type="PANTHER" id="PTHR34800:SF1">
    <property type="entry name" value="TETRAPYRROLE-BINDING PROTEIN, CHLOROPLASTIC"/>
    <property type="match status" value="1"/>
</dbReference>
<gene>
    <name evidence="4" type="ordered locus">Sta7437_4303</name>
</gene>
<dbReference type="Gene3D" id="1.25.40.620">
    <property type="match status" value="1"/>
</dbReference>
<accession>K9XZ30</accession>
<dbReference type="Proteomes" id="UP000010473">
    <property type="component" value="Chromosome"/>
</dbReference>
<dbReference type="Gene3D" id="1.10.10.1770">
    <property type="entry name" value="Gun4-like"/>
    <property type="match status" value="1"/>
</dbReference>
<dbReference type="GO" id="GO:0046906">
    <property type="term" value="F:tetrapyrrole binding"/>
    <property type="evidence" value="ECO:0007669"/>
    <property type="project" value="TreeGrafter"/>
</dbReference>
<organism evidence="4 5">
    <name type="scientific">Stanieria cyanosphaera (strain ATCC 29371 / PCC 7437)</name>
    <dbReference type="NCBI Taxonomy" id="111780"/>
    <lineage>
        <taxon>Bacteria</taxon>
        <taxon>Bacillati</taxon>
        <taxon>Cyanobacteriota</taxon>
        <taxon>Cyanophyceae</taxon>
        <taxon>Pleurocapsales</taxon>
        <taxon>Dermocarpellaceae</taxon>
        <taxon>Stanieria</taxon>
    </lineage>
</organism>
<dbReference type="RefSeq" id="WP_015195427.1">
    <property type="nucleotide sequence ID" value="NC_019748.1"/>
</dbReference>
<feature type="region of interest" description="Disordered" evidence="1">
    <location>
        <begin position="226"/>
        <end position="360"/>
    </location>
</feature>
<keyword evidence="5" id="KW-1185">Reference proteome</keyword>
<dbReference type="HOGENOM" id="CLU_487392_0_0_3"/>
<dbReference type="SUPFAM" id="SSF140869">
    <property type="entry name" value="GUN4-like"/>
    <property type="match status" value="1"/>
</dbReference>
<dbReference type="eggNOG" id="COG0265">
    <property type="taxonomic scope" value="Bacteria"/>
</dbReference>
<feature type="domain" description="GUN4-like" evidence="3">
    <location>
        <begin position="379"/>
        <end position="519"/>
    </location>
</feature>
<dbReference type="EMBL" id="CP003653">
    <property type="protein sequence ID" value="AFZ37773.1"/>
    <property type="molecule type" value="Genomic_DNA"/>
</dbReference>
<name>K9XZ30_STAC7</name>
<feature type="compositionally biased region" description="Polar residues" evidence="1">
    <location>
        <begin position="548"/>
        <end position="564"/>
    </location>
</feature>
<dbReference type="InterPro" id="IPR008629">
    <property type="entry name" value="GUN4-like"/>
</dbReference>
<dbReference type="Pfam" id="PF05419">
    <property type="entry name" value="GUN4"/>
    <property type="match status" value="1"/>
</dbReference>
<feature type="compositionally biased region" description="Low complexity" evidence="1">
    <location>
        <begin position="232"/>
        <end position="260"/>
    </location>
</feature>
<dbReference type="Pfam" id="PF13365">
    <property type="entry name" value="Trypsin_2"/>
    <property type="match status" value="1"/>
</dbReference>
<evidence type="ECO:0000313" key="5">
    <source>
        <dbReference type="Proteomes" id="UP000010473"/>
    </source>
</evidence>
<feature type="region of interest" description="Disordered" evidence="1">
    <location>
        <begin position="538"/>
        <end position="564"/>
    </location>
</feature>
<dbReference type="PANTHER" id="PTHR34800">
    <property type="entry name" value="TETRAPYRROLE-BINDING PROTEIN, CHLOROPLASTIC"/>
    <property type="match status" value="1"/>
</dbReference>
<dbReference type="CDD" id="cd16383">
    <property type="entry name" value="GUN4"/>
    <property type="match status" value="1"/>
</dbReference>
<dbReference type="STRING" id="111780.Sta7437_4303"/>
<feature type="compositionally biased region" description="Low complexity" evidence="1">
    <location>
        <begin position="275"/>
        <end position="301"/>
    </location>
</feature>
<keyword evidence="2" id="KW-0732">Signal</keyword>
<dbReference type="InterPro" id="IPR037215">
    <property type="entry name" value="GUN4-like_sf"/>
</dbReference>
<feature type="compositionally biased region" description="Low complexity" evidence="1">
    <location>
        <begin position="317"/>
        <end position="332"/>
    </location>
</feature>
<dbReference type="AlphaFoldDB" id="K9XZ30"/>
<dbReference type="eggNOG" id="COG0810">
    <property type="taxonomic scope" value="Bacteria"/>
</dbReference>
<feature type="chain" id="PRO_5003938098" evidence="2">
    <location>
        <begin position="27"/>
        <end position="564"/>
    </location>
</feature>
<feature type="signal peptide" evidence="2">
    <location>
        <begin position="1"/>
        <end position="26"/>
    </location>
</feature>
<sequence>MKFSHTITAALIGVALATTSPTLTVAQTVISQALNPEQISLRAKQITVRIDGSGIGSGVIVGQSGETYNVLTNWHVVKNSGQYTVETIDGRVHQVDTQSVKQLSGLDLAVLTFNTNQNYQTAEIGNSALLNEGQSIYFAGYPGELKQESDRYYRFFTTNLVGILPKPTENGYALIYNGEAFPGMSGGPVLDKNGMLIGIHGEANIHARTFGTSNYAIPIDTYQTAIAPNSTPQPETTATTPQQPETTVTTPQQPETNVTVADTPSNEQTPQEIVIDIIPDDNSNSSSNNSQSLSDQPQSPSITPPVNSQPPKPQQNSTTISSIPTFSSPTSSGNQFSPEVTQPTQPTQPAQTNQATQPTQANQEFNSLGTIGTTLISARTGIDYAPLSDLLEQGKWEEADRQTYELIEQIVKTAKNRNPHMFIELKTIAEFSCTDIQTIDQLWRKYSGGKFGFTPQQEIWNSVNDQGDFSTETWRRFATSVGWKKGDVASSSGYLLYEQLDFDPTQAPKGHLPWWFALSEEEQNVIKHLFARCNLNSVAENKPGNNPEKPQTETPAKPTNNQPF</sequence>
<evidence type="ECO:0000259" key="3">
    <source>
        <dbReference type="Pfam" id="PF05419"/>
    </source>
</evidence>
<protein>
    <submittedName>
        <fullName evidence="4">GUN4 domain protein</fullName>
    </submittedName>
</protein>